<evidence type="ECO:0000256" key="1">
    <source>
        <dbReference type="SAM" id="MobiDB-lite"/>
    </source>
</evidence>
<geneLocation type="plasmid" evidence="2">
    <name>p17-15-vir-like</name>
</geneLocation>
<dbReference type="EMBL" id="MN956836">
    <property type="protein sequence ID" value="QTX14582.1"/>
    <property type="molecule type" value="Genomic_DNA"/>
</dbReference>
<feature type="region of interest" description="Disordered" evidence="1">
    <location>
        <begin position="1"/>
        <end position="24"/>
    </location>
</feature>
<reference evidence="2" key="1">
    <citation type="submission" date="2020-01" db="EMBL/GenBank/DDBJ databases">
        <authorList>
            <person name="Qin S."/>
        </authorList>
    </citation>
    <scope>NUCLEOTIDE SEQUENCE</scope>
    <source>
        <strain evidence="2">CVir17-16-YZ6g</strain>
        <plasmid evidence="2">p17-15-vir-like</plasmid>
    </source>
</reference>
<evidence type="ECO:0000313" key="2">
    <source>
        <dbReference type="EMBL" id="QTX14582.1"/>
    </source>
</evidence>
<accession>A0A8B0SZ77</accession>
<protein>
    <submittedName>
        <fullName evidence="2">Uncharacterized protein</fullName>
    </submittedName>
</protein>
<organism evidence="2">
    <name type="scientific">Klebsiella pneumoniae</name>
    <dbReference type="NCBI Taxonomy" id="573"/>
    <lineage>
        <taxon>Bacteria</taxon>
        <taxon>Pseudomonadati</taxon>
        <taxon>Pseudomonadota</taxon>
        <taxon>Gammaproteobacteria</taxon>
        <taxon>Enterobacterales</taxon>
        <taxon>Enterobacteriaceae</taxon>
        <taxon>Klebsiella/Raoultella group</taxon>
        <taxon>Klebsiella</taxon>
        <taxon>Klebsiella pneumoniae complex</taxon>
    </lineage>
</organism>
<dbReference type="AlphaFoldDB" id="A0A8B0SZ77"/>
<sequence>MPHHVVAGTAGEGSQIKFPGVHKTDPLLKPGSKWRHDVPIEPSSDFFVSERPDLYGLAVVQKQTILQKGTNLYVTTPYFSPNGSEQRCSICPRTNCRY</sequence>
<keyword evidence="2" id="KW-0614">Plasmid</keyword>
<proteinExistence type="predicted"/>
<name>A0A8B0SZ77_KLEPN</name>